<keyword evidence="3" id="KW-1185">Reference proteome</keyword>
<comment type="caution">
    <text evidence="2">The sequence shown here is derived from an EMBL/GenBank/DDBJ whole genome shotgun (WGS) entry which is preliminary data.</text>
</comment>
<feature type="compositionally biased region" description="Pro residues" evidence="1">
    <location>
        <begin position="52"/>
        <end position="66"/>
    </location>
</feature>
<dbReference type="AlphaFoldDB" id="A0A918FZ96"/>
<reference evidence="2" key="1">
    <citation type="journal article" date="2014" name="Int. J. Syst. Evol. Microbiol.">
        <title>Complete genome sequence of Corynebacterium casei LMG S-19264T (=DSM 44701T), isolated from a smear-ripened cheese.</title>
        <authorList>
            <consortium name="US DOE Joint Genome Institute (JGI-PGF)"/>
            <person name="Walter F."/>
            <person name="Albersmeier A."/>
            <person name="Kalinowski J."/>
            <person name="Ruckert C."/>
        </authorList>
    </citation>
    <scope>NUCLEOTIDE SEQUENCE</scope>
    <source>
        <strain evidence="2">JCM 4386</strain>
    </source>
</reference>
<organism evidence="2 3">
    <name type="scientific">Streptomyces humidus</name>
    <dbReference type="NCBI Taxonomy" id="52259"/>
    <lineage>
        <taxon>Bacteria</taxon>
        <taxon>Bacillati</taxon>
        <taxon>Actinomycetota</taxon>
        <taxon>Actinomycetes</taxon>
        <taxon>Kitasatosporales</taxon>
        <taxon>Streptomycetaceae</taxon>
        <taxon>Streptomyces</taxon>
    </lineage>
</organism>
<accession>A0A918FZ96</accession>
<evidence type="ECO:0000256" key="1">
    <source>
        <dbReference type="SAM" id="MobiDB-lite"/>
    </source>
</evidence>
<dbReference type="Proteomes" id="UP000606194">
    <property type="component" value="Unassembled WGS sequence"/>
</dbReference>
<evidence type="ECO:0000313" key="2">
    <source>
        <dbReference type="EMBL" id="GGS00247.1"/>
    </source>
</evidence>
<reference evidence="2" key="2">
    <citation type="submission" date="2020-09" db="EMBL/GenBank/DDBJ databases">
        <authorList>
            <person name="Sun Q."/>
            <person name="Ohkuma M."/>
        </authorList>
    </citation>
    <scope>NUCLEOTIDE SEQUENCE</scope>
    <source>
        <strain evidence="2">JCM 4386</strain>
    </source>
</reference>
<sequence length="127" mass="12973">MTAPCAAAAPRGSRGREVSAPRGPEAGTRRRPVAPEVGGPGRRGPVQGVPAPAVPSPAPAPSPAPSPEAVASDFRCRRTGRKGGVELPVRTAGVLMRGQRRPPAHEHGGRRGSWPEGVDLPSGLAFT</sequence>
<gene>
    <name evidence="2" type="ORF">GCM10010269_43910</name>
</gene>
<proteinExistence type="predicted"/>
<feature type="region of interest" description="Disordered" evidence="1">
    <location>
        <begin position="1"/>
        <end position="127"/>
    </location>
</feature>
<evidence type="ECO:0000313" key="3">
    <source>
        <dbReference type="Proteomes" id="UP000606194"/>
    </source>
</evidence>
<protein>
    <submittedName>
        <fullName evidence="2">Uncharacterized protein</fullName>
    </submittedName>
</protein>
<dbReference type="EMBL" id="BMTL01000018">
    <property type="protein sequence ID" value="GGS00247.1"/>
    <property type="molecule type" value="Genomic_DNA"/>
</dbReference>
<name>A0A918FZ96_9ACTN</name>